<organism evidence="2 3">
    <name type="scientific">Allostreptomyces psammosilenae</name>
    <dbReference type="NCBI Taxonomy" id="1892865"/>
    <lineage>
        <taxon>Bacteria</taxon>
        <taxon>Bacillati</taxon>
        <taxon>Actinomycetota</taxon>
        <taxon>Actinomycetes</taxon>
        <taxon>Kitasatosporales</taxon>
        <taxon>Streptomycetaceae</taxon>
        <taxon>Allostreptomyces</taxon>
    </lineage>
</organism>
<name>A0A853AD10_9ACTN</name>
<protein>
    <submittedName>
        <fullName evidence="2">Uncharacterized protein</fullName>
    </submittedName>
</protein>
<sequence length="390" mass="42371">MTVERPDLPDLPAPEKADRRPFRNRLATMALTEEHVRNYPVADPNAEDRRRTLERIGAELSGHLIVDPARQWYAFGEFHPVSDHVVYNPGPQTASYEMSWSDTTSVAHSVEVASGAGVAIKEIFEVAVTATYGQAWTDEHTKGEAVAVGIRPGHFGWIDRATLISTVEGEFFLSERRLTTLGGADFCRDFFPEVEPFRWTGVASGPGRVGTMTGVLMTAQRPADEETLRLLEGVEGVRRHGDLRLFPRDAFLGVPSAAEVLRTPVGGGASGGNGSGGNASGDPAAASAAPAYRRPAAEALTPAHGTARPGVRVSSRTESFEVVTFAGGEQPEILGAASDWMRRHPQVRTVAGNWRWDPLNERTGTALWLLDLVVEHRRERPRTGSSPVPR</sequence>
<evidence type="ECO:0000313" key="3">
    <source>
        <dbReference type="Proteomes" id="UP000567795"/>
    </source>
</evidence>
<feature type="compositionally biased region" description="Gly residues" evidence="1">
    <location>
        <begin position="268"/>
        <end position="279"/>
    </location>
</feature>
<dbReference type="EMBL" id="JACBZD010000002">
    <property type="protein sequence ID" value="NYI08222.1"/>
    <property type="molecule type" value="Genomic_DNA"/>
</dbReference>
<dbReference type="RefSeq" id="WP_179817077.1">
    <property type="nucleotide sequence ID" value="NZ_JACBZD010000002.1"/>
</dbReference>
<dbReference type="AlphaFoldDB" id="A0A853AD10"/>
<accession>A0A853AD10</accession>
<feature type="compositionally biased region" description="Low complexity" evidence="1">
    <location>
        <begin position="280"/>
        <end position="291"/>
    </location>
</feature>
<keyword evidence="3" id="KW-1185">Reference proteome</keyword>
<comment type="caution">
    <text evidence="2">The sequence shown here is derived from an EMBL/GenBank/DDBJ whole genome shotgun (WGS) entry which is preliminary data.</text>
</comment>
<gene>
    <name evidence="2" type="ORF">FHU37_005251</name>
</gene>
<feature type="region of interest" description="Disordered" evidence="1">
    <location>
        <begin position="268"/>
        <end position="292"/>
    </location>
</feature>
<reference evidence="2 3" key="1">
    <citation type="submission" date="2020-07" db="EMBL/GenBank/DDBJ databases">
        <title>Sequencing the genomes of 1000 actinobacteria strains.</title>
        <authorList>
            <person name="Klenk H.-P."/>
        </authorList>
    </citation>
    <scope>NUCLEOTIDE SEQUENCE [LARGE SCALE GENOMIC DNA]</scope>
    <source>
        <strain evidence="2 3">DSM 42178</strain>
    </source>
</reference>
<feature type="region of interest" description="Disordered" evidence="1">
    <location>
        <begin position="1"/>
        <end position="21"/>
    </location>
</feature>
<evidence type="ECO:0000313" key="2">
    <source>
        <dbReference type="EMBL" id="NYI08222.1"/>
    </source>
</evidence>
<dbReference type="Proteomes" id="UP000567795">
    <property type="component" value="Unassembled WGS sequence"/>
</dbReference>
<evidence type="ECO:0000256" key="1">
    <source>
        <dbReference type="SAM" id="MobiDB-lite"/>
    </source>
</evidence>
<proteinExistence type="predicted"/>